<keyword evidence="1" id="KW-1133">Transmembrane helix</keyword>
<organism evidence="2 3">
    <name type="scientific">Streptomyces anulatus</name>
    <name type="common">Streptomyces chrysomallus</name>
    <dbReference type="NCBI Taxonomy" id="1892"/>
    <lineage>
        <taxon>Bacteria</taxon>
        <taxon>Bacillati</taxon>
        <taxon>Actinomycetota</taxon>
        <taxon>Actinomycetes</taxon>
        <taxon>Kitasatosporales</taxon>
        <taxon>Streptomycetaceae</taxon>
        <taxon>Streptomyces</taxon>
    </lineage>
</organism>
<keyword evidence="1" id="KW-0812">Transmembrane</keyword>
<feature type="transmembrane region" description="Helical" evidence="1">
    <location>
        <begin position="88"/>
        <end position="115"/>
    </location>
</feature>
<feature type="transmembrane region" description="Helical" evidence="1">
    <location>
        <begin position="49"/>
        <end position="67"/>
    </location>
</feature>
<name>A0A7K3RHH1_STRAQ</name>
<protein>
    <submittedName>
        <fullName evidence="2">Uncharacterized protein</fullName>
    </submittedName>
</protein>
<reference evidence="2 3" key="1">
    <citation type="submission" date="2020-01" db="EMBL/GenBank/DDBJ databases">
        <title>Insect and environment-associated Actinomycetes.</title>
        <authorList>
            <person name="Currrie C."/>
            <person name="Chevrette M."/>
            <person name="Carlson C."/>
            <person name="Stubbendieck R."/>
            <person name="Wendt-Pienkowski E."/>
        </authorList>
    </citation>
    <scope>NUCLEOTIDE SEQUENCE [LARGE SCALE GENOMIC DNA]</scope>
    <source>
        <strain evidence="2 3">SID7903</strain>
    </source>
</reference>
<proteinExistence type="predicted"/>
<dbReference type="RefSeq" id="WP_164270047.1">
    <property type="nucleotide sequence ID" value="NZ_JAAGMS010000297.1"/>
</dbReference>
<comment type="caution">
    <text evidence="2">The sequence shown here is derived from an EMBL/GenBank/DDBJ whole genome shotgun (WGS) entry which is preliminary data.</text>
</comment>
<evidence type="ECO:0000256" key="1">
    <source>
        <dbReference type="SAM" id="Phobius"/>
    </source>
</evidence>
<feature type="transmembrane region" description="Helical" evidence="1">
    <location>
        <begin position="12"/>
        <end position="29"/>
    </location>
</feature>
<dbReference type="AlphaFoldDB" id="A0A7K3RHH1"/>
<accession>A0A7K3RHH1</accession>
<dbReference type="Proteomes" id="UP000470951">
    <property type="component" value="Unassembled WGS sequence"/>
</dbReference>
<feature type="transmembrane region" description="Helical" evidence="1">
    <location>
        <begin position="135"/>
        <end position="158"/>
    </location>
</feature>
<evidence type="ECO:0000313" key="3">
    <source>
        <dbReference type="Proteomes" id="UP000470951"/>
    </source>
</evidence>
<sequence length="169" mass="17659">MDTTEEAPGARLANRVAHAAVTAWIVWVVNTSAAAVRGVGLAEQFTEYVAWWQFALYAGLVVIRPVAARSLTPVLVGPDRDLRPTGPAARLGALLAVVAATAVAVGLLTLAVGVLVEGDRPARLLSAVGDHLTGAPALVLAGATAAFAFLSPAVWPVLPLRRDRRERSR</sequence>
<evidence type="ECO:0000313" key="2">
    <source>
        <dbReference type="EMBL" id="NEC01639.1"/>
    </source>
</evidence>
<keyword evidence="1" id="KW-0472">Membrane</keyword>
<dbReference type="EMBL" id="JAAGMS010000297">
    <property type="protein sequence ID" value="NEC01639.1"/>
    <property type="molecule type" value="Genomic_DNA"/>
</dbReference>
<gene>
    <name evidence="2" type="ORF">G3I58_27210</name>
</gene>